<keyword evidence="2" id="KW-1185">Reference proteome</keyword>
<sequence>MPSNVHNNRETCPTKDYDTMTQSEAINAIKTRTKSLERLMIHKNPVSPAESRRIGIEDENDELQKAESHSTNCPKSGYAQPELESVALKHRQIISVVNKDLNNLFRYTLDARLKILRKHRQEFQVDIKTVEEYLFLLKKLQPANDKNWARKISISSEIMTESTVMRSNIEARIQEVEIFLSEVASERVSLEKRREMMLDLGIRHGTYGNTLSLRDHDKFPQSRYSKLIDVESLEKKVRGAKAVPKKSGL</sequence>
<dbReference type="Proteomes" id="UP000308671">
    <property type="component" value="Unassembled WGS sequence"/>
</dbReference>
<reference evidence="1 2" key="1">
    <citation type="submission" date="2017-12" db="EMBL/GenBank/DDBJ databases">
        <title>Comparative genomics of Botrytis spp.</title>
        <authorList>
            <person name="Valero-Jimenez C.A."/>
            <person name="Tapia P."/>
            <person name="Veloso J."/>
            <person name="Silva-Moreno E."/>
            <person name="Staats M."/>
            <person name="Valdes J.H."/>
            <person name="Van Kan J.A.L."/>
        </authorList>
    </citation>
    <scope>NUCLEOTIDE SEQUENCE [LARGE SCALE GENOMIC DNA]</scope>
    <source>
        <strain evidence="1 2">MUCL435</strain>
    </source>
</reference>
<gene>
    <name evidence="1" type="ORF">BGAL_0521g00040</name>
</gene>
<dbReference type="AlphaFoldDB" id="A0A4S8QKP9"/>
<evidence type="ECO:0000313" key="1">
    <source>
        <dbReference type="EMBL" id="THV45170.1"/>
    </source>
</evidence>
<protein>
    <submittedName>
        <fullName evidence="1">Uncharacterized protein</fullName>
    </submittedName>
</protein>
<accession>A0A4S8QKP9</accession>
<name>A0A4S8QKP9_9HELO</name>
<organism evidence="1 2">
    <name type="scientific">Botrytis galanthina</name>
    <dbReference type="NCBI Taxonomy" id="278940"/>
    <lineage>
        <taxon>Eukaryota</taxon>
        <taxon>Fungi</taxon>
        <taxon>Dikarya</taxon>
        <taxon>Ascomycota</taxon>
        <taxon>Pezizomycotina</taxon>
        <taxon>Leotiomycetes</taxon>
        <taxon>Helotiales</taxon>
        <taxon>Sclerotiniaceae</taxon>
        <taxon>Botrytis</taxon>
    </lineage>
</organism>
<dbReference type="OrthoDB" id="3538388at2759"/>
<proteinExistence type="predicted"/>
<evidence type="ECO:0000313" key="2">
    <source>
        <dbReference type="Proteomes" id="UP000308671"/>
    </source>
</evidence>
<dbReference type="EMBL" id="PQXL01000520">
    <property type="protein sequence ID" value="THV45170.1"/>
    <property type="molecule type" value="Genomic_DNA"/>
</dbReference>
<comment type="caution">
    <text evidence="1">The sequence shown here is derived from an EMBL/GenBank/DDBJ whole genome shotgun (WGS) entry which is preliminary data.</text>
</comment>